<evidence type="ECO:0000256" key="3">
    <source>
        <dbReference type="ARBA" id="ARBA00023125"/>
    </source>
</evidence>
<evidence type="ECO:0000256" key="1">
    <source>
        <dbReference type="ARBA" id="ARBA00005820"/>
    </source>
</evidence>
<evidence type="ECO:0000313" key="8">
    <source>
        <dbReference type="Proteomes" id="UP001165283"/>
    </source>
</evidence>
<dbReference type="PANTHER" id="PTHR35807">
    <property type="entry name" value="TRANSCRIPTIONAL REGULATOR REDD-RELATED"/>
    <property type="match status" value="1"/>
</dbReference>
<feature type="DNA-binding region" description="OmpR/PhoB-type" evidence="5">
    <location>
        <begin position="1"/>
        <end position="106"/>
    </location>
</feature>
<dbReference type="Pfam" id="PF03704">
    <property type="entry name" value="BTAD"/>
    <property type="match status" value="1"/>
</dbReference>
<accession>A0ABT1AAG9</accession>
<dbReference type="InterPro" id="IPR011990">
    <property type="entry name" value="TPR-like_helical_dom_sf"/>
</dbReference>
<evidence type="ECO:0000313" key="7">
    <source>
        <dbReference type="EMBL" id="MCO1659946.1"/>
    </source>
</evidence>
<evidence type="ECO:0000256" key="2">
    <source>
        <dbReference type="ARBA" id="ARBA00023015"/>
    </source>
</evidence>
<dbReference type="Pfam" id="PF00486">
    <property type="entry name" value="Trans_reg_C"/>
    <property type="match status" value="1"/>
</dbReference>
<gene>
    <name evidence="7" type="ORF">KDL28_33285</name>
</gene>
<dbReference type="InterPro" id="IPR016032">
    <property type="entry name" value="Sig_transdc_resp-reg_C-effctor"/>
</dbReference>
<keyword evidence="8" id="KW-1185">Reference proteome</keyword>
<feature type="domain" description="OmpR/PhoB-type" evidence="6">
    <location>
        <begin position="1"/>
        <end position="106"/>
    </location>
</feature>
<dbReference type="InterPro" id="IPR051677">
    <property type="entry name" value="AfsR-DnrI-RedD_regulator"/>
</dbReference>
<evidence type="ECO:0000259" key="6">
    <source>
        <dbReference type="PROSITE" id="PS51755"/>
    </source>
</evidence>
<evidence type="ECO:0000256" key="4">
    <source>
        <dbReference type="ARBA" id="ARBA00023163"/>
    </source>
</evidence>
<dbReference type="InterPro" id="IPR001867">
    <property type="entry name" value="OmpR/PhoB-type_DNA-bd"/>
</dbReference>
<reference evidence="7" key="1">
    <citation type="submission" date="2021-04" db="EMBL/GenBank/DDBJ databases">
        <title>Pseudonocardia sp. nov., isolated from sandy soil of mangrove forest.</title>
        <authorList>
            <person name="Zan Z."/>
            <person name="Huang R."/>
            <person name="Liu W."/>
        </authorList>
    </citation>
    <scope>NUCLEOTIDE SEQUENCE</scope>
    <source>
        <strain evidence="7">S2-4</strain>
    </source>
</reference>
<dbReference type="PANTHER" id="PTHR35807:SF1">
    <property type="entry name" value="TRANSCRIPTIONAL REGULATOR REDD"/>
    <property type="match status" value="1"/>
</dbReference>
<dbReference type="EMBL" id="JAGSOV010000073">
    <property type="protein sequence ID" value="MCO1659946.1"/>
    <property type="molecule type" value="Genomic_DNA"/>
</dbReference>
<comment type="similarity">
    <text evidence="1">Belongs to the AfsR/DnrI/RedD regulatory family.</text>
</comment>
<dbReference type="SMART" id="SM00862">
    <property type="entry name" value="Trans_reg_C"/>
    <property type="match status" value="1"/>
</dbReference>
<dbReference type="RefSeq" id="WP_252445091.1">
    <property type="nucleotide sequence ID" value="NZ_JAGSOV010000073.1"/>
</dbReference>
<organism evidence="7 8">
    <name type="scientific">Pseudonocardia humida</name>
    <dbReference type="NCBI Taxonomy" id="2800819"/>
    <lineage>
        <taxon>Bacteria</taxon>
        <taxon>Bacillati</taxon>
        <taxon>Actinomycetota</taxon>
        <taxon>Actinomycetes</taxon>
        <taxon>Pseudonocardiales</taxon>
        <taxon>Pseudonocardiaceae</taxon>
        <taxon>Pseudonocardia</taxon>
    </lineage>
</organism>
<dbReference type="InterPro" id="IPR005158">
    <property type="entry name" value="BTAD"/>
</dbReference>
<name>A0ABT1AAG9_9PSEU</name>
<sequence>MTRRTAAAGITVLGPVTARDGAGAEIDLRGPRHTAVLARLIVARGRVVPVTQLVDDLWEDAPLPRNPVGSVRTFVSALRADLEPARPPGTASRLIVTEGPGYAFRATPGLLDGARFESAVAGSAGTGDAVSAVATLRAALALWRGPAYADFPDASWARAERARLGQLRLSAVERLGEALLAAGRPADAVPDLDAHVTDHPWREEGWRLLALALYRSDRTGDALAVLRRARRELVEQLGSDPGPRLAALEVDILRRAPHLDPPPERPVPGVHSTLTRAAAAWDPDIGPRATLTSATTLLAGLAVHGGGPAEATVQHAATVAAAEELDDPHLTAQVITGFDVPSVWTRPDDPAASRQLVAAAERTLRRLGGAAPVRTRVRLLTAIARESRGSTDPRGREAAAQAERLARAHGDPALLATALNGRFLHCFDRAGLAARRDDIGVEILDLGMRQESATSIALGHLIRLQARCALDDLAGAEQHAQALIELDQRYERPLVRVFVTWFHALRADLGGDPRVETRYRDAARLLDGAGMPGLTEGLLALTLVARRLRRGEPADPIDSLGPLGPYEPWIAPHLLLAAGQREKATAAVQALPEPPPGHLLEVLWCLAGRAGLAVGNREVVARAAHALGPAGGELAGAGTGMLSAGPVDDHLDALRATAAGGTPPAIPPTDP</sequence>
<keyword evidence="4" id="KW-0804">Transcription</keyword>
<dbReference type="InterPro" id="IPR036388">
    <property type="entry name" value="WH-like_DNA-bd_sf"/>
</dbReference>
<evidence type="ECO:0000256" key="5">
    <source>
        <dbReference type="PROSITE-ProRule" id="PRU01091"/>
    </source>
</evidence>
<dbReference type="SMART" id="SM01043">
    <property type="entry name" value="BTAD"/>
    <property type="match status" value="1"/>
</dbReference>
<dbReference type="CDD" id="cd15831">
    <property type="entry name" value="BTAD"/>
    <property type="match status" value="1"/>
</dbReference>
<dbReference type="Proteomes" id="UP001165283">
    <property type="component" value="Unassembled WGS sequence"/>
</dbReference>
<comment type="caution">
    <text evidence="7">The sequence shown here is derived from an EMBL/GenBank/DDBJ whole genome shotgun (WGS) entry which is preliminary data.</text>
</comment>
<dbReference type="SUPFAM" id="SSF46894">
    <property type="entry name" value="C-terminal effector domain of the bipartite response regulators"/>
    <property type="match status" value="1"/>
</dbReference>
<dbReference type="Gene3D" id="1.25.40.10">
    <property type="entry name" value="Tetratricopeptide repeat domain"/>
    <property type="match status" value="1"/>
</dbReference>
<dbReference type="SUPFAM" id="SSF48452">
    <property type="entry name" value="TPR-like"/>
    <property type="match status" value="1"/>
</dbReference>
<keyword evidence="3 5" id="KW-0238">DNA-binding</keyword>
<proteinExistence type="inferred from homology"/>
<dbReference type="PROSITE" id="PS51755">
    <property type="entry name" value="OMPR_PHOB"/>
    <property type="match status" value="1"/>
</dbReference>
<dbReference type="Gene3D" id="1.10.10.10">
    <property type="entry name" value="Winged helix-like DNA-binding domain superfamily/Winged helix DNA-binding domain"/>
    <property type="match status" value="1"/>
</dbReference>
<keyword evidence="2" id="KW-0805">Transcription regulation</keyword>
<protein>
    <submittedName>
        <fullName evidence="7">Winged helix-turn-helix domain-containing protein</fullName>
    </submittedName>
</protein>